<accession>A0A2P2JJC3</accession>
<sequence length="25" mass="3245">MFQVHRFKPSYVFDNFPVIKRREFR</sequence>
<reference evidence="1" key="1">
    <citation type="submission" date="2018-02" db="EMBL/GenBank/DDBJ databases">
        <title>Rhizophora mucronata_Transcriptome.</title>
        <authorList>
            <person name="Meera S.P."/>
            <person name="Sreeshan A."/>
            <person name="Augustine A."/>
        </authorList>
    </citation>
    <scope>NUCLEOTIDE SEQUENCE</scope>
    <source>
        <tissue evidence="1">Leaf</tissue>
    </source>
</reference>
<dbReference type="EMBL" id="GGEC01013061">
    <property type="protein sequence ID" value="MBW93544.1"/>
    <property type="molecule type" value="Transcribed_RNA"/>
</dbReference>
<proteinExistence type="predicted"/>
<protein>
    <submittedName>
        <fullName evidence="1">Uncharacterized protein</fullName>
    </submittedName>
</protein>
<dbReference type="AlphaFoldDB" id="A0A2P2JJC3"/>
<evidence type="ECO:0000313" key="1">
    <source>
        <dbReference type="EMBL" id="MBW93544.1"/>
    </source>
</evidence>
<name>A0A2P2JJC3_RHIMU</name>
<organism evidence="1">
    <name type="scientific">Rhizophora mucronata</name>
    <name type="common">Asiatic mangrove</name>
    <dbReference type="NCBI Taxonomy" id="61149"/>
    <lineage>
        <taxon>Eukaryota</taxon>
        <taxon>Viridiplantae</taxon>
        <taxon>Streptophyta</taxon>
        <taxon>Embryophyta</taxon>
        <taxon>Tracheophyta</taxon>
        <taxon>Spermatophyta</taxon>
        <taxon>Magnoliopsida</taxon>
        <taxon>eudicotyledons</taxon>
        <taxon>Gunneridae</taxon>
        <taxon>Pentapetalae</taxon>
        <taxon>rosids</taxon>
        <taxon>fabids</taxon>
        <taxon>Malpighiales</taxon>
        <taxon>Rhizophoraceae</taxon>
        <taxon>Rhizophora</taxon>
    </lineage>
</organism>